<evidence type="ECO:0000256" key="6">
    <source>
        <dbReference type="ARBA" id="ARBA00022576"/>
    </source>
</evidence>
<organism evidence="13 14">
    <name type="scientific">Caldinitratiruptor microaerophilus</name>
    <dbReference type="NCBI Taxonomy" id="671077"/>
    <lineage>
        <taxon>Bacteria</taxon>
        <taxon>Bacillati</taxon>
        <taxon>Bacillota</taxon>
        <taxon>Clostridia</taxon>
        <taxon>Eubacteriales</taxon>
        <taxon>Symbiobacteriaceae</taxon>
        <taxon>Caldinitratiruptor</taxon>
    </lineage>
</organism>
<dbReference type="InterPro" id="IPR036038">
    <property type="entry name" value="Aminotransferase-like"/>
</dbReference>
<keyword evidence="8 11" id="KW-0663">Pyridoxal phosphate</keyword>
<evidence type="ECO:0000256" key="8">
    <source>
        <dbReference type="ARBA" id="ARBA00022898"/>
    </source>
</evidence>
<evidence type="ECO:0000256" key="12">
    <source>
        <dbReference type="RuleBase" id="RU004520"/>
    </source>
</evidence>
<protein>
    <recommendedName>
        <fullName evidence="5 12">D-alanine aminotransferase</fullName>
        <ecNumber evidence="4 12">2.6.1.21</ecNumber>
    </recommendedName>
</protein>
<evidence type="ECO:0000256" key="3">
    <source>
        <dbReference type="ARBA" id="ARBA00011738"/>
    </source>
</evidence>
<dbReference type="EC" id="2.6.1.21" evidence="4 12"/>
<proteinExistence type="inferred from homology"/>
<evidence type="ECO:0000256" key="4">
    <source>
        <dbReference type="ARBA" id="ARBA00012874"/>
    </source>
</evidence>
<dbReference type="Gene3D" id="3.20.10.10">
    <property type="entry name" value="D-amino Acid Aminotransferase, subunit A, domain 2"/>
    <property type="match status" value="1"/>
</dbReference>
<sequence>MSGEVFLNGQYVPYAEARIPVEDRGFLFGDGVYEVVKIYRGRPFRLREHLARLQRSAREILLELPDVDWEGVVDRLVRGGGLADRDATVYIEVSRGSGPRAHHFPPAGTPPTVLALAREFPGVPPEYRERGAAAITHPDLRWARCDIKSVNLLPNVLAKEKAVRAGAYEAILVRDGVAIEGSSSNFFAVLDGAVVTHPEGPHILSGITRAVVLGLARDLGYRVVEAPIRVSDLGRASELFVTSTTAEVMPIVSVDGNPVGAGRPGPVAASLLEAFMRLV</sequence>
<dbReference type="GO" id="GO:0047810">
    <property type="term" value="F:D-alanine-2-oxoglutarate aminotransferase activity"/>
    <property type="evidence" value="ECO:0007669"/>
    <property type="project" value="UniProtKB-EC"/>
</dbReference>
<dbReference type="GO" id="GO:0046416">
    <property type="term" value="P:D-amino acid metabolic process"/>
    <property type="evidence" value="ECO:0007669"/>
    <property type="project" value="InterPro"/>
</dbReference>
<gene>
    <name evidence="13" type="primary">dat</name>
    <name evidence="13" type="ORF">caldi_23260</name>
</gene>
<dbReference type="GO" id="GO:0005829">
    <property type="term" value="C:cytosol"/>
    <property type="evidence" value="ECO:0007669"/>
    <property type="project" value="TreeGrafter"/>
</dbReference>
<accession>A0AA35G8M7</accession>
<comment type="similarity">
    <text evidence="2 10">Belongs to the class-IV pyridoxal-phosphate-dependent aminotransferase family.</text>
</comment>
<dbReference type="CDD" id="cd01558">
    <property type="entry name" value="D-AAT_like"/>
    <property type="match status" value="1"/>
</dbReference>
<dbReference type="SUPFAM" id="SSF56752">
    <property type="entry name" value="D-aminoacid aminotransferase-like PLP-dependent enzymes"/>
    <property type="match status" value="1"/>
</dbReference>
<evidence type="ECO:0000313" key="14">
    <source>
        <dbReference type="Proteomes" id="UP001163687"/>
    </source>
</evidence>
<dbReference type="GO" id="GO:0008652">
    <property type="term" value="P:amino acid biosynthetic process"/>
    <property type="evidence" value="ECO:0007669"/>
    <property type="project" value="UniProtKB-ARBA"/>
</dbReference>
<dbReference type="NCBIfam" id="TIGR01121">
    <property type="entry name" value="D_amino_aminoT"/>
    <property type="match status" value="1"/>
</dbReference>
<evidence type="ECO:0000256" key="9">
    <source>
        <dbReference type="ARBA" id="ARBA00047911"/>
    </source>
</evidence>
<comment type="catalytic activity">
    <reaction evidence="9 12">
        <text>D-alanine + 2-oxoglutarate = D-glutamate + pyruvate</text>
        <dbReference type="Rhea" id="RHEA:15869"/>
        <dbReference type="ChEBI" id="CHEBI:15361"/>
        <dbReference type="ChEBI" id="CHEBI:16810"/>
        <dbReference type="ChEBI" id="CHEBI:29986"/>
        <dbReference type="ChEBI" id="CHEBI:57416"/>
        <dbReference type="EC" id="2.6.1.21"/>
    </reaction>
</comment>
<dbReference type="InterPro" id="IPR001544">
    <property type="entry name" value="Aminotrans_IV"/>
</dbReference>
<dbReference type="GO" id="GO:0030170">
    <property type="term" value="F:pyridoxal phosphate binding"/>
    <property type="evidence" value="ECO:0007669"/>
    <property type="project" value="InterPro"/>
</dbReference>
<reference evidence="13" key="1">
    <citation type="submission" date="2022-03" db="EMBL/GenBank/DDBJ databases">
        <title>Complete genome sequence of Caldinitratiruptor microaerophilus.</title>
        <authorList>
            <person name="Mukaiyama R."/>
            <person name="Nishiyama T."/>
            <person name="Ueda K."/>
        </authorList>
    </citation>
    <scope>NUCLEOTIDE SEQUENCE</scope>
    <source>
        <strain evidence="13">JCM 16183</strain>
    </source>
</reference>
<dbReference type="EMBL" id="AP025628">
    <property type="protein sequence ID" value="BDG61236.1"/>
    <property type="molecule type" value="Genomic_DNA"/>
</dbReference>
<dbReference type="GO" id="GO:0046394">
    <property type="term" value="P:carboxylic acid biosynthetic process"/>
    <property type="evidence" value="ECO:0007669"/>
    <property type="project" value="UniProtKB-ARBA"/>
</dbReference>
<keyword evidence="14" id="KW-1185">Reference proteome</keyword>
<evidence type="ECO:0000313" key="13">
    <source>
        <dbReference type="EMBL" id="BDG61236.1"/>
    </source>
</evidence>
<dbReference type="RefSeq" id="WP_264841899.1">
    <property type="nucleotide sequence ID" value="NZ_AP025628.1"/>
</dbReference>
<dbReference type="InterPro" id="IPR005784">
    <property type="entry name" value="D_amino_transT"/>
</dbReference>
<dbReference type="AlphaFoldDB" id="A0AA35G8M7"/>
<evidence type="ECO:0000256" key="7">
    <source>
        <dbReference type="ARBA" id="ARBA00022679"/>
    </source>
</evidence>
<dbReference type="InterPro" id="IPR050571">
    <property type="entry name" value="Class-IV_PLP-Dep_Aminotrnsfr"/>
</dbReference>
<dbReference type="PANTHER" id="PTHR42743">
    <property type="entry name" value="AMINO-ACID AMINOTRANSFERASE"/>
    <property type="match status" value="1"/>
</dbReference>
<dbReference type="Proteomes" id="UP001163687">
    <property type="component" value="Chromosome"/>
</dbReference>
<name>A0AA35G8M7_9FIRM</name>
<dbReference type="FunFam" id="3.20.10.10:FF:000002">
    <property type="entry name" value="D-alanine aminotransferase"/>
    <property type="match status" value="1"/>
</dbReference>
<dbReference type="PANTHER" id="PTHR42743:SF10">
    <property type="entry name" value="D-ALANINE AMINOTRANSFERASE"/>
    <property type="match status" value="1"/>
</dbReference>
<evidence type="ECO:0000256" key="11">
    <source>
        <dbReference type="RuleBase" id="RU004516"/>
    </source>
</evidence>
<evidence type="ECO:0000256" key="5">
    <source>
        <dbReference type="ARBA" id="ARBA00021779"/>
    </source>
</evidence>
<evidence type="ECO:0000256" key="10">
    <source>
        <dbReference type="RuleBase" id="RU004106"/>
    </source>
</evidence>
<evidence type="ECO:0000256" key="1">
    <source>
        <dbReference type="ARBA" id="ARBA00001933"/>
    </source>
</evidence>
<dbReference type="InterPro" id="IPR043131">
    <property type="entry name" value="BCAT-like_N"/>
</dbReference>
<dbReference type="Gene3D" id="3.30.470.10">
    <property type="match status" value="1"/>
</dbReference>
<dbReference type="PROSITE" id="PS00770">
    <property type="entry name" value="AA_TRANSFER_CLASS_4"/>
    <property type="match status" value="1"/>
</dbReference>
<keyword evidence="6 13" id="KW-0032">Aminotransferase</keyword>
<dbReference type="Pfam" id="PF01063">
    <property type="entry name" value="Aminotran_4"/>
    <property type="match status" value="1"/>
</dbReference>
<dbReference type="InterPro" id="IPR018300">
    <property type="entry name" value="Aminotrans_IV_CS"/>
</dbReference>
<keyword evidence="7" id="KW-0808">Transferase</keyword>
<comment type="function">
    <text evidence="12">Acts on the D-isomers of alanine, leucine, aspartate, glutamate, aminobutyrate, norvaline and asparagine. The enzyme transfers an amino group from a substrate D-amino acid to the pyridoxal phosphate cofactor to form pyridoxamine and an alpha-keto acid in the first half-reaction.</text>
</comment>
<dbReference type="InterPro" id="IPR043132">
    <property type="entry name" value="BCAT-like_C"/>
</dbReference>
<comment type="subunit">
    <text evidence="3">Homodimer.</text>
</comment>
<comment type="cofactor">
    <cofactor evidence="1 11">
        <name>pyridoxal 5'-phosphate</name>
        <dbReference type="ChEBI" id="CHEBI:597326"/>
    </cofactor>
</comment>
<evidence type="ECO:0000256" key="2">
    <source>
        <dbReference type="ARBA" id="ARBA00009320"/>
    </source>
</evidence>
<dbReference type="KEGG" id="cmic:caldi_23260"/>